<dbReference type="InParanoid" id="A0A317ZEW6"/>
<dbReference type="CDD" id="cd00136">
    <property type="entry name" value="PDZ_canonical"/>
    <property type="match status" value="1"/>
</dbReference>
<feature type="domain" description="PDZ" evidence="2">
    <location>
        <begin position="64"/>
        <end position="112"/>
    </location>
</feature>
<dbReference type="InterPro" id="IPR011989">
    <property type="entry name" value="ARM-like"/>
</dbReference>
<dbReference type="RefSeq" id="WP_110131001.1">
    <property type="nucleotide sequence ID" value="NZ_QHJQ01000005.1"/>
</dbReference>
<evidence type="ECO:0000259" key="2">
    <source>
        <dbReference type="PROSITE" id="PS50106"/>
    </source>
</evidence>
<feature type="signal peptide" evidence="1">
    <location>
        <begin position="1"/>
        <end position="29"/>
    </location>
</feature>
<evidence type="ECO:0000313" key="3">
    <source>
        <dbReference type="EMBL" id="PXA04054.1"/>
    </source>
</evidence>
<dbReference type="Proteomes" id="UP000247099">
    <property type="component" value="Unassembled WGS sequence"/>
</dbReference>
<name>A0A317ZEW6_9BACT</name>
<keyword evidence="1" id="KW-0732">Signal</keyword>
<dbReference type="AlphaFoldDB" id="A0A317ZEW6"/>
<dbReference type="Pfam" id="PF19805">
    <property type="entry name" value="DUF6288"/>
    <property type="match status" value="1"/>
</dbReference>
<reference evidence="3 4" key="1">
    <citation type="submission" date="2018-05" db="EMBL/GenBank/DDBJ databases">
        <title>Coraliomargarita sinensis sp. nov., isolated from a marine solar saltern.</title>
        <authorList>
            <person name="Zhou L.Y."/>
        </authorList>
    </citation>
    <scope>NUCLEOTIDE SEQUENCE [LARGE SCALE GENOMIC DNA]</scope>
    <source>
        <strain evidence="3 4">WN38</strain>
    </source>
</reference>
<evidence type="ECO:0000256" key="1">
    <source>
        <dbReference type="SAM" id="SignalP"/>
    </source>
</evidence>
<dbReference type="Gene3D" id="2.30.42.10">
    <property type="match status" value="1"/>
</dbReference>
<dbReference type="OrthoDB" id="248184at2"/>
<proteinExistence type="predicted"/>
<protein>
    <recommendedName>
        <fullName evidence="2">PDZ domain-containing protein</fullName>
    </recommendedName>
</protein>
<dbReference type="SUPFAM" id="SSF50156">
    <property type="entry name" value="PDZ domain-like"/>
    <property type="match status" value="1"/>
</dbReference>
<dbReference type="InterPro" id="IPR016024">
    <property type="entry name" value="ARM-type_fold"/>
</dbReference>
<evidence type="ECO:0000313" key="4">
    <source>
        <dbReference type="Proteomes" id="UP000247099"/>
    </source>
</evidence>
<dbReference type="InterPro" id="IPR036034">
    <property type="entry name" value="PDZ_sf"/>
</dbReference>
<dbReference type="PROSITE" id="PS50106">
    <property type="entry name" value="PDZ"/>
    <property type="match status" value="1"/>
</dbReference>
<feature type="chain" id="PRO_5016244976" description="PDZ domain-containing protein" evidence="1">
    <location>
        <begin position="30"/>
        <end position="918"/>
    </location>
</feature>
<dbReference type="EMBL" id="QHJQ01000005">
    <property type="protein sequence ID" value="PXA04054.1"/>
    <property type="molecule type" value="Genomic_DNA"/>
</dbReference>
<dbReference type="InterPro" id="IPR001478">
    <property type="entry name" value="PDZ"/>
</dbReference>
<dbReference type="InterPro" id="IPR046255">
    <property type="entry name" value="DUF6288"/>
</dbReference>
<dbReference type="Gene3D" id="1.25.10.10">
    <property type="entry name" value="Leucine-rich Repeat Variant"/>
    <property type="match status" value="1"/>
</dbReference>
<gene>
    <name evidence="3" type="ORF">DDZ13_08415</name>
</gene>
<dbReference type="SUPFAM" id="SSF48371">
    <property type="entry name" value="ARM repeat"/>
    <property type="match status" value="1"/>
</dbReference>
<sequence>MTKINFHLPKFALGLIIALSLGFGSQAQAVEGSDYYKEGYQPMFNPYPKDFGRRSGVWKIRYFGPVGIGIDLKRPGMTMEINNVEEGSPADKTGKLKKGQIIESINGVVLKDFDPRIILGNIITEAEATDGVIDLKIKGQGNVRVNIPVMGAYSDTWPVNCAKSDKIVRNLADLIAEQDKPSWGSVLFLLSTGEEKDLAVVRRWMQDIEQVGGITWEIGYSGIGVCEYYLRTGDKSVLPVIKKATEDLKDRMYQGGWSGRGMPAAFTYSTGTGQVHASGIYAMNFLLMARLCGVEVDDYALRESLKQFYRFGGRGNVAYGNGTPEGGFRDNGKTSGLAMAMAVAAQLTPEGENSVYAQARDNSAMKAFYATNWFHAAHTGGGMGEIWHHGAMALMREKRPIPYRSYHDTRRWVMDLSRRHDGSVAIEGMDDRYNRSLTDASAGRDWGTFFALTYTYPRKNLQLWGAPRSPYAKTFQLPKRPWGNAADDVFNSPDPIYIGEALGLTKEELLNEKVPTDASVPVLNAVNDPATTEKEMFKYILHPEYGIRHAAMRGVVKQGWTHLVVPLLQSGDPRLREAGLLTMAGMFKGRPFSDDQLTTEMFDLVSQIVEDPNESWWVAMYAIQALRRADIDRIAQHRERLLEFLEYDSVWVQEQAVLTLCKLIPERDHYETVLPPVVKMVTSFAIDEPSRNTTRELQQTIAGANRDIQEYASPILKKAYLSLPDQLADPYTGASPKRGAKTIRARIGNIVQQVPEGEEFVRRIPRTTLESYKSGRDADMYQFQGRFEPNDQLIGTWEWAIWPPANKPGEIDDKVESWLKNNLKDGKATIKGSKDTLKIEPNGKTTKSGYYRNHFWSGNMLVGMDVDQALQMEIRTYEGIDFLIVERGGKFGGDPDDEGTDAIPDDWHPGYHIYMRTD</sequence>
<accession>A0A317ZEW6</accession>
<organism evidence="3 4">
    <name type="scientific">Coraliomargarita sinensis</name>
    <dbReference type="NCBI Taxonomy" id="2174842"/>
    <lineage>
        <taxon>Bacteria</taxon>
        <taxon>Pseudomonadati</taxon>
        <taxon>Verrucomicrobiota</taxon>
        <taxon>Opitutia</taxon>
        <taxon>Puniceicoccales</taxon>
        <taxon>Coraliomargaritaceae</taxon>
        <taxon>Coraliomargarita</taxon>
    </lineage>
</organism>
<keyword evidence="4" id="KW-1185">Reference proteome</keyword>
<comment type="caution">
    <text evidence="3">The sequence shown here is derived from an EMBL/GenBank/DDBJ whole genome shotgun (WGS) entry which is preliminary data.</text>
</comment>